<dbReference type="Pfam" id="PF02985">
    <property type="entry name" value="HEAT"/>
    <property type="match status" value="1"/>
</dbReference>
<dbReference type="Gene3D" id="1.25.10.10">
    <property type="entry name" value="Leucine-rich Repeat Variant"/>
    <property type="match status" value="4"/>
</dbReference>
<dbReference type="InterPro" id="IPR016024">
    <property type="entry name" value="ARM-type_fold"/>
</dbReference>
<protein>
    <submittedName>
        <fullName evidence="7">Uncharacterized protein</fullName>
    </submittedName>
</protein>
<dbReference type="InterPro" id="IPR000357">
    <property type="entry name" value="HEAT"/>
</dbReference>
<dbReference type="InterPro" id="IPR055406">
    <property type="entry name" value="HEAT_Maestro"/>
</dbReference>
<evidence type="ECO:0000256" key="1">
    <source>
        <dbReference type="ARBA" id="ARBA00022737"/>
    </source>
</evidence>
<dbReference type="InterPro" id="IPR056282">
    <property type="entry name" value="MROH2B-like_N_HEAT"/>
</dbReference>
<dbReference type="Pfam" id="PF23227">
    <property type="entry name" value="HEAT_MROH2B_C"/>
    <property type="match status" value="1"/>
</dbReference>
<reference evidence="7 8" key="1">
    <citation type="journal article" date="2022" name="Allergy">
        <title>Genome assembly and annotation of Periplaneta americana reveal a comprehensive cockroach allergen profile.</title>
        <authorList>
            <person name="Wang L."/>
            <person name="Xiong Q."/>
            <person name="Saelim N."/>
            <person name="Wang L."/>
            <person name="Nong W."/>
            <person name="Wan A.T."/>
            <person name="Shi M."/>
            <person name="Liu X."/>
            <person name="Cao Q."/>
            <person name="Hui J.H.L."/>
            <person name="Sookrung N."/>
            <person name="Leung T.F."/>
            <person name="Tungtrongchitr A."/>
            <person name="Tsui S.K.W."/>
        </authorList>
    </citation>
    <scope>NUCLEOTIDE SEQUENCE [LARGE SCALE GENOMIC DNA]</scope>
    <source>
        <strain evidence="7">PWHHKU_190912</strain>
    </source>
</reference>
<dbReference type="InterPro" id="IPR011989">
    <property type="entry name" value="ARM-like"/>
</dbReference>
<dbReference type="EMBL" id="JAJSOF020000031">
    <property type="protein sequence ID" value="KAJ4431384.1"/>
    <property type="molecule type" value="Genomic_DNA"/>
</dbReference>
<dbReference type="Pfam" id="PF21047">
    <property type="entry name" value="HEAT_Maestro"/>
    <property type="match status" value="2"/>
</dbReference>
<feature type="domain" description="Maestro/Maestro-like HEAT-repeats" evidence="6">
    <location>
        <begin position="1411"/>
        <end position="1596"/>
    </location>
</feature>
<dbReference type="Proteomes" id="UP001148838">
    <property type="component" value="Unassembled WGS sequence"/>
</dbReference>
<feature type="repeat" description="HEAT" evidence="2">
    <location>
        <begin position="1570"/>
        <end position="1599"/>
    </location>
</feature>
<dbReference type="PANTHER" id="PTHR23120">
    <property type="entry name" value="MAESTRO-RELATED HEAT DOMAIN-CONTAINING"/>
    <property type="match status" value="1"/>
</dbReference>
<evidence type="ECO:0000259" key="5">
    <source>
        <dbReference type="Pfam" id="PF23221"/>
    </source>
</evidence>
<dbReference type="Pfam" id="PF23221">
    <property type="entry name" value="HEAT_MROH2B_1st"/>
    <property type="match status" value="1"/>
</dbReference>
<evidence type="ECO:0000259" key="4">
    <source>
        <dbReference type="Pfam" id="PF23210"/>
    </source>
</evidence>
<comment type="caution">
    <text evidence="7">The sequence shown here is derived from an EMBL/GenBank/DDBJ whole genome shotgun (WGS) entry which is preliminary data.</text>
</comment>
<sequence>MAGLCEGGNEPSGSLKAISLGKFSEAVSDYLANIDHAPDPTVKKEAFSSEISIAYDVLANTWIHTREPKVCETVLQAIGPMFSLLPPEKVSEQVPRLIPVLLGLYRRNMDPYPVTQCLSAVLHVALAHNRSTVEPLLDNLQNIMFDLVCTSPDYAQPATAKNHYEVLRCFDCIAGHFLDKVVELLIQQLKNNNDRERIKALFVVTHLVNSSENLIRSRISNLVTALRSMLGEHNVKVKKVLLKAIVAFAYRGYLDGTEGKEFVEFIVKHCCPQPTSVMGKDLNNGTLLEELQGTCANTLYLLATTVPQVENTLWPILLHCLLTSQYTPACSHIARCLAHLATKRKDQLNFTENSAKLAQEVTGPHVVLGRCLALLGCPLKSGRGAYILQFLRNYALNISRHLKPLWEQKIPELISHLENCKGNWDVRIWEDLVLEFLSATLTEMDEEKWTVGLGVKLMEQAPLYQNYPEERGMLYKCLAVTVCHTTDAQFINHQLDVMLSSMRQHSTSESKACARAIGICTRNHLELVLLKLEKLGKEELTRKSSRLLSFMKDVKHEGEIERARLTLLMCYGEVALEAPGTQLLPQLEQSIAQWVLHQLQTAKDAAVREASLRTLGNIAEALHPNRNTLRVVLNSRGEILNQTLSQLRPQYSNIGLNSRRLDLYPTTTAAATATTIIIIINRPHLWSNGQRVWLRNQVARSYSKLPPSLTTEERISVLKTCFDKVYSAAAAVAGDSSPDEPAGDVNSCMDVGWADHMSLILSCLGSLVQGLLLDSVSPATLDEIFTLLEPWLMKKNSYQRAAAISTLRSILQCYLDNINFGYEAPTKFSQSGLILGRVVPRCTDPSMSVRQEAIDCVRLVLCLAARYEGHMADHDNDHANDLSRVREKVQTEDPNELFKVTNELAKVSPWSVSVTTKYFVHYSGGHLQWRGTRVRRDLLCVSGTGIETGRTSIFKVVGLLLLVIVAAVRTSCFSVLIIICAKLPHFQLIHFCESLLDGLLDAEPCSSSGASVVLNVLLKCKGGELYHQVNDILSNILDRLMSIQCVQTRTGSVRAILALAHHHPKAVVMGLLHQPLPYDKSVVECWALLAQDPVLSCDIIEQFLQLTNNTALYDEQPDRDKLRIAALQPLAAISAMHEMFRLATMQDIAVKRFPELFSLFLISLGCYVGSSPPINTPQAKRDKSTFIPNRSAYKLIPARIAVEAFKSFLLCAKCEQVAEALLQCIHMEAGDSLTSFIEMVPALTKIIKSKRLRWAGHVAHMGESRNAYGVLVGMLEGKRPLGRPKCRWEDNIKMDLRKVNVMVETGFILLRIGTDDGLIALCARMPQCMPRLVTCLNQYATSTLEPQRIVVAAFYAELVSLNANGQVVLLESIVSNLLNCLNDPSPLVRQLCLKGLASVSSCTRTGVCGSSIKPYFENENANVREAAFRMFGDLAKYGGTDSKAAFQEQVSGNLVSLLLHLDDNNKTVVKTCKYALRQASPLLGAERINTMMQDHLIDAGNLHYPDFMADLVKIMVEELPDLIPALVMNALVYIKSSWPVIRGNAAMFIGHLYGSLSDSEVANKIPLDTVCARLIQLLQDDDPGVRAKAAKALSCLVTV</sequence>
<evidence type="ECO:0000256" key="2">
    <source>
        <dbReference type="PROSITE-ProRule" id="PRU00103"/>
    </source>
</evidence>
<dbReference type="PANTHER" id="PTHR23120:SF0">
    <property type="entry name" value="MAESTRO HEAT-LIKE REPEAT FAMILY MEMBER 1"/>
    <property type="match status" value="1"/>
</dbReference>
<dbReference type="InterPro" id="IPR055408">
    <property type="entry name" value="HEAT_MROH2B-like"/>
</dbReference>
<evidence type="ECO:0000259" key="6">
    <source>
        <dbReference type="Pfam" id="PF23227"/>
    </source>
</evidence>
<dbReference type="InterPro" id="IPR021133">
    <property type="entry name" value="HEAT_type_2"/>
</dbReference>
<feature type="domain" description="Maestro-like HEAT-repeats" evidence="3">
    <location>
        <begin position="969"/>
        <end position="1099"/>
    </location>
</feature>
<dbReference type="SUPFAM" id="SSF48371">
    <property type="entry name" value="ARM repeat"/>
    <property type="match status" value="2"/>
</dbReference>
<gene>
    <name evidence="7" type="ORF">ANN_19981</name>
</gene>
<feature type="domain" description="MROH2B-like HEAT-repeats" evidence="4">
    <location>
        <begin position="85"/>
        <end position="650"/>
    </location>
</feature>
<evidence type="ECO:0000313" key="8">
    <source>
        <dbReference type="Proteomes" id="UP001148838"/>
    </source>
</evidence>
<feature type="domain" description="MROH2B-like N-terminal HEAT-repeats" evidence="5">
    <location>
        <begin position="17"/>
        <end position="82"/>
    </location>
</feature>
<dbReference type="PROSITE" id="PS50077">
    <property type="entry name" value="HEAT_REPEAT"/>
    <property type="match status" value="1"/>
</dbReference>
<dbReference type="Pfam" id="PF23210">
    <property type="entry name" value="HEAT_Maestro_2"/>
    <property type="match status" value="1"/>
</dbReference>
<evidence type="ECO:0000259" key="3">
    <source>
        <dbReference type="Pfam" id="PF21047"/>
    </source>
</evidence>
<dbReference type="InterPro" id="IPR045206">
    <property type="entry name" value="Maestro_heat-like_prot"/>
</dbReference>
<feature type="domain" description="Maestro-like HEAT-repeats" evidence="3">
    <location>
        <begin position="799"/>
        <end position="907"/>
    </location>
</feature>
<keyword evidence="1" id="KW-0677">Repeat</keyword>
<name>A0ABQ8SBD3_PERAM</name>
<accession>A0ABQ8SBD3</accession>
<evidence type="ECO:0000313" key="7">
    <source>
        <dbReference type="EMBL" id="KAJ4431384.1"/>
    </source>
</evidence>
<organism evidence="7 8">
    <name type="scientific">Periplaneta americana</name>
    <name type="common">American cockroach</name>
    <name type="synonym">Blatta americana</name>
    <dbReference type="NCBI Taxonomy" id="6978"/>
    <lineage>
        <taxon>Eukaryota</taxon>
        <taxon>Metazoa</taxon>
        <taxon>Ecdysozoa</taxon>
        <taxon>Arthropoda</taxon>
        <taxon>Hexapoda</taxon>
        <taxon>Insecta</taxon>
        <taxon>Pterygota</taxon>
        <taxon>Neoptera</taxon>
        <taxon>Polyneoptera</taxon>
        <taxon>Dictyoptera</taxon>
        <taxon>Blattodea</taxon>
        <taxon>Blattoidea</taxon>
        <taxon>Blattidae</taxon>
        <taxon>Blattinae</taxon>
        <taxon>Periplaneta</taxon>
    </lineage>
</organism>
<dbReference type="InterPro" id="IPR048465">
    <property type="entry name" value="Maestro-like_HEAT"/>
</dbReference>
<proteinExistence type="predicted"/>
<keyword evidence="8" id="KW-1185">Reference proteome</keyword>